<dbReference type="PROSITE" id="PS51352">
    <property type="entry name" value="THIOREDOXIN_2"/>
    <property type="match status" value="1"/>
</dbReference>
<reference evidence="2" key="1">
    <citation type="submission" date="2013-11" db="EMBL/GenBank/DDBJ databases">
        <title>New antitubercular compounds from marine-derived Verrucosispora sp. MS100047.</title>
        <authorList>
            <person name="Huang P."/>
            <person name="Xie F."/>
            <person name="Wang Q."/>
            <person name="Wang J."/>
            <person name="Wang Q."/>
            <person name="Abdel-Mageed W.M."/>
            <person name="Liu M."/>
            <person name="Han J."/>
            <person name="Song F."/>
            <person name="Dai H."/>
            <person name="Liu X."/>
            <person name="Zhang L."/>
        </authorList>
    </citation>
    <scope>NUCLEOTIDE SEQUENCE</scope>
    <source>
        <strain evidence="2">MS100047</strain>
    </source>
</reference>
<dbReference type="InterPro" id="IPR050553">
    <property type="entry name" value="Thioredoxin_ResA/DsbE_sf"/>
</dbReference>
<dbReference type="GO" id="GO:0016209">
    <property type="term" value="F:antioxidant activity"/>
    <property type="evidence" value="ECO:0007669"/>
    <property type="project" value="InterPro"/>
</dbReference>
<name>A0A097CSP7_9ACTN</name>
<dbReference type="InterPro" id="IPR013766">
    <property type="entry name" value="Thioredoxin_domain"/>
</dbReference>
<dbReference type="SUPFAM" id="SSF52833">
    <property type="entry name" value="Thioredoxin-like"/>
    <property type="match status" value="1"/>
</dbReference>
<feature type="domain" description="Thioredoxin" evidence="1">
    <location>
        <begin position="47"/>
        <end position="220"/>
    </location>
</feature>
<protein>
    <submittedName>
        <fullName evidence="2">Putative alkyl hydroperoxide reductase</fullName>
    </submittedName>
</protein>
<dbReference type="CDD" id="cd02970">
    <property type="entry name" value="PRX_like2"/>
    <property type="match status" value="1"/>
</dbReference>
<dbReference type="Gene3D" id="3.40.30.10">
    <property type="entry name" value="Glutaredoxin"/>
    <property type="match status" value="1"/>
</dbReference>
<gene>
    <name evidence="2" type="ORF">VASRM7_431</name>
</gene>
<organism evidence="2">
    <name type="scientific">Verrucosispora sp. MS100047</name>
    <dbReference type="NCBI Taxonomy" id="1410949"/>
    <lineage>
        <taxon>Bacteria</taxon>
        <taxon>Bacillati</taxon>
        <taxon>Actinomycetota</taxon>
        <taxon>Actinomycetes</taxon>
        <taxon>Micromonosporales</taxon>
        <taxon>Micromonosporaceae</taxon>
        <taxon>Micromonospora</taxon>
    </lineage>
</organism>
<dbReference type="Pfam" id="PF00578">
    <property type="entry name" value="AhpC-TSA"/>
    <property type="match status" value="1"/>
</dbReference>
<dbReference type="PANTHER" id="PTHR42852:SF17">
    <property type="entry name" value="THIOREDOXIN-LIKE PROTEIN HI_1115"/>
    <property type="match status" value="1"/>
</dbReference>
<evidence type="ECO:0000313" key="2">
    <source>
        <dbReference type="EMBL" id="AIS85671.1"/>
    </source>
</evidence>
<evidence type="ECO:0000259" key="1">
    <source>
        <dbReference type="PROSITE" id="PS51352"/>
    </source>
</evidence>
<dbReference type="InterPro" id="IPR036249">
    <property type="entry name" value="Thioredoxin-like_sf"/>
</dbReference>
<dbReference type="PANTHER" id="PTHR42852">
    <property type="entry name" value="THIOL:DISULFIDE INTERCHANGE PROTEIN DSBE"/>
    <property type="match status" value="1"/>
</dbReference>
<dbReference type="GO" id="GO:0016491">
    <property type="term" value="F:oxidoreductase activity"/>
    <property type="evidence" value="ECO:0007669"/>
    <property type="project" value="InterPro"/>
</dbReference>
<accession>A0A097CSP7</accession>
<sequence length="226" mass="25254">MSLNERLREYKARQEAGEVPPITSAHLEVIYREAETLAASGAEDRVLKVGDPIPSFELPDENGDVVSSADLLSRGPLAVVFYRGIWCDYCNFELEALEEVYPQIRELGAELVAVSPVTMPNLRAAIRRNKISYRILSDRGNTYAAQFNLTYTMNQDLLDVWGSFGMDFSQINGDDSNRMTMPGVFLADTDGVLRFASAYARHWERTEPADLIAAIERLSPQNAARS</sequence>
<proteinExistence type="predicted"/>
<dbReference type="InterPro" id="IPR000866">
    <property type="entry name" value="AhpC/TSA"/>
</dbReference>
<dbReference type="EMBL" id="KF826674">
    <property type="protein sequence ID" value="AIS85671.1"/>
    <property type="molecule type" value="Genomic_DNA"/>
</dbReference>
<dbReference type="AlphaFoldDB" id="A0A097CSP7"/>